<dbReference type="GO" id="GO:0006508">
    <property type="term" value="P:proteolysis"/>
    <property type="evidence" value="ECO:0007669"/>
    <property type="project" value="InterPro"/>
</dbReference>
<keyword evidence="5" id="KW-1185">Reference proteome</keyword>
<dbReference type="InterPro" id="IPR000667">
    <property type="entry name" value="Peptidase_S13"/>
</dbReference>
<feature type="signal peptide" evidence="3">
    <location>
        <begin position="1"/>
        <end position="27"/>
    </location>
</feature>
<proteinExistence type="inferred from homology"/>
<keyword evidence="4" id="KW-0645">Protease</keyword>
<evidence type="ECO:0000256" key="1">
    <source>
        <dbReference type="ARBA" id="ARBA00006096"/>
    </source>
</evidence>
<comment type="caution">
    <text evidence="4">The sequence shown here is derived from an EMBL/GenBank/DDBJ whole genome shotgun (WGS) entry which is preliminary data.</text>
</comment>
<dbReference type="Proteomes" id="UP000582837">
    <property type="component" value="Unassembled WGS sequence"/>
</dbReference>
<keyword evidence="3" id="KW-0732">Signal</keyword>
<dbReference type="GO" id="GO:0000270">
    <property type="term" value="P:peptidoglycan metabolic process"/>
    <property type="evidence" value="ECO:0007669"/>
    <property type="project" value="TreeGrafter"/>
</dbReference>
<comment type="similarity">
    <text evidence="1">Belongs to the peptidase S13 family.</text>
</comment>
<dbReference type="EC" id="3.4.16.4" evidence="4"/>
<dbReference type="AlphaFoldDB" id="A0A841GVW5"/>
<accession>A0A841GVW5</accession>
<sequence length="498" mass="53052">MFVSPLGRRAGAALLALALLAPLSAQAPARNVASSAAPRAPSLAARIDAVLARPQLRGSRWGIEVRDAGTGRVLYAREASRPMIPASNLKLVVTATAAHHLPADYRFRTSLYATGPVQDGTLRGDLVLYGRGDPLISGRYFSSRTAVWEMLADSLRARGIKRVTGSVVADESWWDTEYVRPDWDPADQLWWYAAPVNALGFADNAIDFRIVPGAVGQPARITGEPRTASWSLRNESRTVGAGGARTLDFDRVPGTNQVRAYGNYPADGSADTESFAVQQPARWAGTAFREALVRRGIAVDEPGVRVVSDPSSSVGGGTALAEWRSPELPRAIAPILLSSQNWIAESLLKTVGREVNGAGSWAAGLAAERAFLTGVVGIDSADFVLRDGSGLSAQNRITPHALVNLLDYIWRTPRQSIVRASLPVSGRTGSLLHRLEDLPGRVAAKTGYIGGVDSLSGRLTLEDGRQVLFCIIANDSREPSARIKAGIDDVVRAIAAGA</sequence>
<reference evidence="4 5" key="1">
    <citation type="submission" date="2020-08" db="EMBL/GenBank/DDBJ databases">
        <title>Genomic Encyclopedia of Type Strains, Phase IV (KMG-IV): sequencing the most valuable type-strain genomes for metagenomic binning, comparative biology and taxonomic classification.</title>
        <authorList>
            <person name="Goeker M."/>
        </authorList>
    </citation>
    <scope>NUCLEOTIDE SEQUENCE [LARGE SCALE GENOMIC DNA]</scope>
    <source>
        <strain evidence="4 5">DSM 29007</strain>
    </source>
</reference>
<dbReference type="RefSeq" id="WP_183685575.1">
    <property type="nucleotide sequence ID" value="NZ_JABDTL010000002.1"/>
</dbReference>
<dbReference type="PANTHER" id="PTHR30023">
    <property type="entry name" value="D-ALANYL-D-ALANINE CARBOXYPEPTIDASE"/>
    <property type="match status" value="1"/>
</dbReference>
<evidence type="ECO:0000256" key="3">
    <source>
        <dbReference type="SAM" id="SignalP"/>
    </source>
</evidence>
<feature type="chain" id="PRO_5032511030" evidence="3">
    <location>
        <begin position="28"/>
        <end position="498"/>
    </location>
</feature>
<dbReference type="SUPFAM" id="SSF56601">
    <property type="entry name" value="beta-lactamase/transpeptidase-like"/>
    <property type="match status" value="1"/>
</dbReference>
<dbReference type="PRINTS" id="PR00922">
    <property type="entry name" value="DADACBPTASE3"/>
</dbReference>
<dbReference type="EC" id="3.4.21.-" evidence="4"/>
<dbReference type="NCBIfam" id="TIGR00666">
    <property type="entry name" value="PBP4"/>
    <property type="match status" value="1"/>
</dbReference>
<dbReference type="Pfam" id="PF02113">
    <property type="entry name" value="Peptidase_S13"/>
    <property type="match status" value="1"/>
</dbReference>
<dbReference type="EMBL" id="JACHIA010000003">
    <property type="protein sequence ID" value="MBB6069998.1"/>
    <property type="molecule type" value="Genomic_DNA"/>
</dbReference>
<dbReference type="PANTHER" id="PTHR30023:SF0">
    <property type="entry name" value="PENICILLIN-SENSITIVE CARBOXYPEPTIDASE A"/>
    <property type="match status" value="1"/>
</dbReference>
<protein>
    <submittedName>
        <fullName evidence="4">D-alanyl-D-alanine carboxypeptidase/D-alanyl-D-alanine-endopeptidase (Penicillin-binding protein 4)</fullName>
        <ecNumber evidence="4">3.4.16.4</ecNumber>
        <ecNumber evidence="4">3.4.21.-</ecNumber>
    </submittedName>
</protein>
<organism evidence="4 5">
    <name type="scientific">Longimicrobium terrae</name>
    <dbReference type="NCBI Taxonomy" id="1639882"/>
    <lineage>
        <taxon>Bacteria</taxon>
        <taxon>Pseudomonadati</taxon>
        <taxon>Gemmatimonadota</taxon>
        <taxon>Longimicrobiia</taxon>
        <taxon>Longimicrobiales</taxon>
        <taxon>Longimicrobiaceae</taxon>
        <taxon>Longimicrobium</taxon>
    </lineage>
</organism>
<evidence type="ECO:0000313" key="4">
    <source>
        <dbReference type="EMBL" id="MBB6069998.1"/>
    </source>
</evidence>
<evidence type="ECO:0000313" key="5">
    <source>
        <dbReference type="Proteomes" id="UP000582837"/>
    </source>
</evidence>
<dbReference type="GO" id="GO:0009002">
    <property type="term" value="F:serine-type D-Ala-D-Ala carboxypeptidase activity"/>
    <property type="evidence" value="ECO:0007669"/>
    <property type="project" value="UniProtKB-EC"/>
</dbReference>
<name>A0A841GVW5_9BACT</name>
<keyword evidence="2 4" id="KW-0378">Hydrolase</keyword>
<evidence type="ECO:0000256" key="2">
    <source>
        <dbReference type="ARBA" id="ARBA00022801"/>
    </source>
</evidence>
<dbReference type="Gene3D" id="3.50.80.20">
    <property type="entry name" value="D-Ala-D-Ala carboxypeptidase C, peptidase S13"/>
    <property type="match status" value="1"/>
</dbReference>
<keyword evidence="4" id="KW-0121">Carboxypeptidase</keyword>
<dbReference type="InterPro" id="IPR012338">
    <property type="entry name" value="Beta-lactam/transpept-like"/>
</dbReference>
<dbReference type="Gene3D" id="3.40.710.10">
    <property type="entry name" value="DD-peptidase/beta-lactamase superfamily"/>
    <property type="match status" value="2"/>
</dbReference>
<gene>
    <name evidence="4" type="ORF">HNQ61_001615</name>
</gene>